<dbReference type="InterPro" id="IPR025948">
    <property type="entry name" value="HTH-like_dom"/>
</dbReference>
<evidence type="ECO:0000313" key="3">
    <source>
        <dbReference type="Proteomes" id="UP001201985"/>
    </source>
</evidence>
<dbReference type="Pfam" id="PF13276">
    <property type="entry name" value="HTH_21"/>
    <property type="match status" value="1"/>
</dbReference>
<dbReference type="Proteomes" id="UP001201985">
    <property type="component" value="Unassembled WGS sequence"/>
</dbReference>
<sequence length="173" mass="19701">MTKFAFVSAERGNHAVATLCRVVGRSVSGFYAWLRAVPTLQNRAEAEAELRGHIGRIFAAGRRVYGSPRIHAELRREGRRHGRRRIERLMREMGLAARQGRRRVPRTTDSRHDLPIAPNRLARNFEAARPDQVWLADWSAPHQTGQATGVDDWLAMNSRGESMRKPEWGWAAL</sequence>
<organism evidence="2 3">
    <name type="scientific">Teichococcus vastitatis</name>
    <dbReference type="NCBI Taxonomy" id="2307076"/>
    <lineage>
        <taxon>Bacteria</taxon>
        <taxon>Pseudomonadati</taxon>
        <taxon>Pseudomonadota</taxon>
        <taxon>Alphaproteobacteria</taxon>
        <taxon>Acetobacterales</taxon>
        <taxon>Roseomonadaceae</taxon>
        <taxon>Roseomonas</taxon>
    </lineage>
</organism>
<accession>A0ABS9W8Y8</accession>
<gene>
    <name evidence="2" type="ORF">MON41_18950</name>
</gene>
<comment type="caution">
    <text evidence="2">The sequence shown here is derived from an EMBL/GenBank/DDBJ whole genome shotgun (WGS) entry which is preliminary data.</text>
</comment>
<evidence type="ECO:0000259" key="1">
    <source>
        <dbReference type="Pfam" id="PF13276"/>
    </source>
</evidence>
<reference evidence="2 3" key="1">
    <citation type="submission" date="2022-03" db="EMBL/GenBank/DDBJ databases">
        <title>Complete genome analysis of Roseomonas KG 17.1 : a prolific producer of plant growth promoters.</title>
        <authorList>
            <person name="Saadouli I."/>
            <person name="Najjari A."/>
            <person name="Mosbah A."/>
            <person name="Ouzari H.I."/>
        </authorList>
    </citation>
    <scope>NUCLEOTIDE SEQUENCE [LARGE SCALE GENOMIC DNA]</scope>
    <source>
        <strain evidence="2 3">KG17-1</strain>
    </source>
</reference>
<keyword evidence="3" id="KW-1185">Reference proteome</keyword>
<dbReference type="InterPro" id="IPR050900">
    <property type="entry name" value="Transposase_IS3/IS150/IS904"/>
</dbReference>
<protein>
    <submittedName>
        <fullName evidence="2">IS3 family transposase</fullName>
    </submittedName>
</protein>
<evidence type="ECO:0000313" key="2">
    <source>
        <dbReference type="EMBL" id="MCI0755751.1"/>
    </source>
</evidence>
<dbReference type="EMBL" id="JALBUU010000052">
    <property type="protein sequence ID" value="MCI0755751.1"/>
    <property type="molecule type" value="Genomic_DNA"/>
</dbReference>
<proteinExistence type="predicted"/>
<feature type="domain" description="HTH-like" evidence="1">
    <location>
        <begin position="47"/>
        <end position="103"/>
    </location>
</feature>
<dbReference type="PANTHER" id="PTHR46889:SF4">
    <property type="entry name" value="TRANSPOSASE INSO FOR INSERTION SEQUENCE ELEMENT IS911B-RELATED"/>
    <property type="match status" value="1"/>
</dbReference>
<name>A0ABS9W8Y8_9PROT</name>
<dbReference type="PANTHER" id="PTHR46889">
    <property type="entry name" value="TRANSPOSASE INSF FOR INSERTION SEQUENCE IS3B-RELATED"/>
    <property type="match status" value="1"/>
</dbReference>
<dbReference type="RefSeq" id="WP_241793606.1">
    <property type="nucleotide sequence ID" value="NZ_JALBUU010000052.1"/>
</dbReference>